<keyword evidence="1" id="KW-0472">Membrane</keyword>
<keyword evidence="1" id="KW-0812">Transmembrane</keyword>
<comment type="caution">
    <text evidence="3">The sequence shown here is derived from an EMBL/GenBank/DDBJ whole genome shotgun (WGS) entry which is preliminary data.</text>
</comment>
<evidence type="ECO:0000256" key="1">
    <source>
        <dbReference type="SAM" id="Phobius"/>
    </source>
</evidence>
<evidence type="ECO:0000313" key="3">
    <source>
        <dbReference type="EMBL" id="NYD75665.1"/>
    </source>
</evidence>
<proteinExistence type="predicted"/>
<dbReference type="Proteomes" id="UP000589620">
    <property type="component" value="Unassembled WGS sequence"/>
</dbReference>
<feature type="chain" id="PRO_5033056096" description="LPXTG cell wall anchor domain-containing protein" evidence="2">
    <location>
        <begin position="23"/>
        <end position="208"/>
    </location>
</feature>
<evidence type="ECO:0000256" key="2">
    <source>
        <dbReference type="SAM" id="SignalP"/>
    </source>
</evidence>
<accession>A0A852T492</accession>
<name>A0A852T492_9MICO</name>
<evidence type="ECO:0008006" key="5">
    <source>
        <dbReference type="Google" id="ProtNLM"/>
    </source>
</evidence>
<gene>
    <name evidence="3" type="ORF">BJ963_003184</name>
</gene>
<keyword evidence="4" id="KW-1185">Reference proteome</keyword>
<dbReference type="EMBL" id="JACCBJ010000001">
    <property type="protein sequence ID" value="NYD75665.1"/>
    <property type="molecule type" value="Genomic_DNA"/>
</dbReference>
<keyword evidence="1" id="KW-1133">Transmembrane helix</keyword>
<dbReference type="RefSeq" id="WP_246298083.1">
    <property type="nucleotide sequence ID" value="NZ_BAAAPX010000001.1"/>
</dbReference>
<sequence>MLCASAVLALLTGLGAPAAASAAPAHEPCSAQSDVSSCDADGDTVPDTVERVVAGTATGATGREDADRDGVPDWTEVMACGTARCASPTKDSVGDGIPDYARVLTCGSVRCFTDNADTNGNGVPRWASVVICGTTGCATGHEDYDADGVSDAIQLAACVKPRGDLASTGQTIAIWLIIALAVGLILTGVLLARKRALFAAAVRSGGMA</sequence>
<feature type="signal peptide" evidence="2">
    <location>
        <begin position="1"/>
        <end position="22"/>
    </location>
</feature>
<dbReference type="AlphaFoldDB" id="A0A852T492"/>
<protein>
    <recommendedName>
        <fullName evidence="5">LPXTG cell wall anchor domain-containing protein</fullName>
    </recommendedName>
</protein>
<keyword evidence="2" id="KW-0732">Signal</keyword>
<evidence type="ECO:0000313" key="4">
    <source>
        <dbReference type="Proteomes" id="UP000589620"/>
    </source>
</evidence>
<feature type="transmembrane region" description="Helical" evidence="1">
    <location>
        <begin position="172"/>
        <end position="192"/>
    </location>
</feature>
<organism evidence="3 4">
    <name type="scientific">Leifsonia soli</name>
    <dbReference type="NCBI Taxonomy" id="582665"/>
    <lineage>
        <taxon>Bacteria</taxon>
        <taxon>Bacillati</taxon>
        <taxon>Actinomycetota</taxon>
        <taxon>Actinomycetes</taxon>
        <taxon>Micrococcales</taxon>
        <taxon>Microbacteriaceae</taxon>
        <taxon>Leifsonia</taxon>
    </lineage>
</organism>
<reference evidence="3 4" key="1">
    <citation type="submission" date="2020-07" db="EMBL/GenBank/DDBJ databases">
        <title>Sequencing the genomes of 1000 actinobacteria strains.</title>
        <authorList>
            <person name="Klenk H.-P."/>
        </authorList>
    </citation>
    <scope>NUCLEOTIDE SEQUENCE [LARGE SCALE GENOMIC DNA]</scope>
    <source>
        <strain evidence="3 4">DSM 23871</strain>
    </source>
</reference>